<sequence length="256" mass="27679">MCCSGFLKTMMFIFNGCIFLAGAAILGVGVWVKVDSSSMLDLLGSLEGAPPQLAQLANVSYLLMAAGAVLLVIGFLGCCGAIKESKCMLLTFFIIVLIIFLAEVAGAVVMLVFQPLAEKLLDDLEVEVIKSIEKDYGESQSLTSLWNATMEELKCCGYRNYTNFDDSPFHKEHGGIYPDPCCNTTITDTIGVCSDTAARLSMIDGCFNKLLQLIKDNALIIAGVALGISALEVQKTHYHLHKGLFKLLSHTVYTAV</sequence>
<reference evidence="7" key="2">
    <citation type="submission" date="2025-08" db="UniProtKB">
        <authorList>
            <consortium name="Ensembl"/>
        </authorList>
    </citation>
    <scope>IDENTIFICATION</scope>
</reference>
<evidence type="ECO:0000313" key="7">
    <source>
        <dbReference type="Ensembl" id="ENSMMDP00005055558.1"/>
    </source>
</evidence>
<dbReference type="PROSITE" id="PS00421">
    <property type="entry name" value="TM4_1"/>
    <property type="match status" value="1"/>
</dbReference>
<evidence type="ECO:0000256" key="5">
    <source>
        <dbReference type="ARBA" id="ARBA00023136"/>
    </source>
</evidence>
<evidence type="ECO:0000256" key="4">
    <source>
        <dbReference type="ARBA" id="ARBA00022989"/>
    </source>
</evidence>
<evidence type="ECO:0000256" key="1">
    <source>
        <dbReference type="ARBA" id="ARBA00004141"/>
    </source>
</evidence>
<dbReference type="PIRSF" id="PIRSF002419">
    <property type="entry name" value="Tetraspanin"/>
    <property type="match status" value="1"/>
</dbReference>
<evidence type="ECO:0000313" key="8">
    <source>
        <dbReference type="Proteomes" id="UP000472263"/>
    </source>
</evidence>
<reference evidence="7" key="3">
    <citation type="submission" date="2025-09" db="UniProtKB">
        <authorList>
            <consortium name="Ensembl"/>
        </authorList>
    </citation>
    <scope>IDENTIFICATION</scope>
</reference>
<dbReference type="AlphaFoldDB" id="A0A668ATU8"/>
<dbReference type="InterPro" id="IPR018499">
    <property type="entry name" value="Tetraspanin/Peripherin"/>
</dbReference>
<feature type="transmembrane region" description="Helical" evidence="6">
    <location>
        <begin position="12"/>
        <end position="32"/>
    </location>
</feature>
<evidence type="ECO:0000256" key="2">
    <source>
        <dbReference type="ARBA" id="ARBA00006840"/>
    </source>
</evidence>
<feature type="transmembrane region" description="Helical" evidence="6">
    <location>
        <begin position="89"/>
        <end position="113"/>
    </location>
</feature>
<dbReference type="GeneTree" id="ENSGT00940000164506"/>
<keyword evidence="8" id="KW-1185">Reference proteome</keyword>
<accession>A0A668ATU8</accession>
<evidence type="ECO:0000256" key="6">
    <source>
        <dbReference type="RuleBase" id="RU361218"/>
    </source>
</evidence>
<protein>
    <recommendedName>
        <fullName evidence="6">Tetraspanin</fullName>
    </recommendedName>
</protein>
<keyword evidence="5 6" id="KW-0472">Membrane</keyword>
<dbReference type="Ensembl" id="ENSMMDT00005056618.1">
    <property type="protein sequence ID" value="ENSMMDP00005055558.1"/>
    <property type="gene ID" value="ENSMMDG00005024852.1"/>
</dbReference>
<dbReference type="PRINTS" id="PR00259">
    <property type="entry name" value="TMFOUR"/>
</dbReference>
<evidence type="ECO:0000256" key="3">
    <source>
        <dbReference type="ARBA" id="ARBA00022692"/>
    </source>
</evidence>
<organism evidence="7 8">
    <name type="scientific">Myripristis murdjan</name>
    <name type="common">pinecone soldierfish</name>
    <dbReference type="NCBI Taxonomy" id="586833"/>
    <lineage>
        <taxon>Eukaryota</taxon>
        <taxon>Metazoa</taxon>
        <taxon>Chordata</taxon>
        <taxon>Craniata</taxon>
        <taxon>Vertebrata</taxon>
        <taxon>Euteleostomi</taxon>
        <taxon>Actinopterygii</taxon>
        <taxon>Neopterygii</taxon>
        <taxon>Teleostei</taxon>
        <taxon>Neoteleostei</taxon>
        <taxon>Acanthomorphata</taxon>
        <taxon>Holocentriformes</taxon>
        <taxon>Holocentridae</taxon>
        <taxon>Myripristis</taxon>
    </lineage>
</organism>
<dbReference type="InterPro" id="IPR018503">
    <property type="entry name" value="Tetraspanin_CS"/>
</dbReference>
<keyword evidence="4 6" id="KW-1133">Transmembrane helix</keyword>
<comment type="similarity">
    <text evidence="2 6">Belongs to the tetraspanin (TM4SF) family.</text>
</comment>
<dbReference type="Gene3D" id="1.10.1450.10">
    <property type="entry name" value="Tetraspanin"/>
    <property type="match status" value="1"/>
</dbReference>
<dbReference type="CDD" id="cd03156">
    <property type="entry name" value="uroplakin_I_like_LEL"/>
    <property type="match status" value="1"/>
</dbReference>
<comment type="caution">
    <text evidence="6">Lacks conserved residue(s) required for the propagation of feature annotation.</text>
</comment>
<gene>
    <name evidence="7" type="primary">LOC115365208</name>
</gene>
<dbReference type="InterPro" id="IPR000301">
    <property type="entry name" value="Tetraspanin_animals"/>
</dbReference>
<name>A0A668ATU8_9TELE</name>
<feature type="transmembrane region" description="Helical" evidence="6">
    <location>
        <begin position="61"/>
        <end position="82"/>
    </location>
</feature>
<dbReference type="Proteomes" id="UP000472263">
    <property type="component" value="Chromosome 1"/>
</dbReference>
<dbReference type="SUPFAM" id="SSF48652">
    <property type="entry name" value="Tetraspanin"/>
    <property type="match status" value="1"/>
</dbReference>
<dbReference type="GO" id="GO:0005886">
    <property type="term" value="C:plasma membrane"/>
    <property type="evidence" value="ECO:0007669"/>
    <property type="project" value="TreeGrafter"/>
</dbReference>
<keyword evidence="3 6" id="KW-0812">Transmembrane</keyword>
<dbReference type="InterPro" id="IPR008952">
    <property type="entry name" value="Tetraspanin_EC2_sf"/>
</dbReference>
<proteinExistence type="inferred from homology"/>
<dbReference type="InParanoid" id="A0A668ATU8"/>
<dbReference type="Pfam" id="PF00335">
    <property type="entry name" value="Tetraspanin"/>
    <property type="match status" value="1"/>
</dbReference>
<dbReference type="PANTHER" id="PTHR19282:SF561">
    <property type="entry name" value="TETRASPANIN"/>
    <property type="match status" value="1"/>
</dbReference>
<reference evidence="7" key="1">
    <citation type="submission" date="2019-06" db="EMBL/GenBank/DDBJ databases">
        <authorList>
            <consortium name="Wellcome Sanger Institute Data Sharing"/>
        </authorList>
    </citation>
    <scope>NUCLEOTIDE SEQUENCE [LARGE SCALE GENOMIC DNA]</scope>
</reference>
<dbReference type="PANTHER" id="PTHR19282">
    <property type="entry name" value="TETRASPANIN"/>
    <property type="match status" value="1"/>
</dbReference>
<comment type="subcellular location">
    <subcellularLocation>
        <location evidence="1 6">Membrane</location>
        <topology evidence="1 6">Multi-pass membrane protein</topology>
    </subcellularLocation>
</comment>